<dbReference type="Pfam" id="PF00722">
    <property type="entry name" value="Glyco_hydro_16"/>
    <property type="match status" value="1"/>
</dbReference>
<protein>
    <recommendedName>
        <fullName evidence="3">GH16 domain-containing protein</fullName>
    </recommendedName>
</protein>
<name>A0ABD2QSK4_9SOLN</name>
<dbReference type="InterPro" id="IPR013320">
    <property type="entry name" value="ConA-like_dom_sf"/>
</dbReference>
<sequence length="191" mass="21450">LLRSLLFPLSKSTIYIYILLCVPITSTHSLRFSIMLLQQLSVLALLLLCPVWADNFYQDATVTLGDQRAQIQDDGRLLALSLDKISGSGFQSKNEYLFGRFDMQLKLVPRNSAGTVTTFYLSSQGAGTTKLILSFWEIHQDNRTLFTLMSTLKEKATKNNSFAYGLIPPRRSTPTLLFGTLNASFMLLIEL</sequence>
<keyword evidence="2" id="KW-0326">Glycosidase</keyword>
<reference evidence="4 5" key="1">
    <citation type="submission" date="2024-05" db="EMBL/GenBank/DDBJ databases">
        <title>De novo assembly of an allotetraploid wild potato.</title>
        <authorList>
            <person name="Hosaka A.J."/>
        </authorList>
    </citation>
    <scope>NUCLEOTIDE SEQUENCE [LARGE SCALE GENOMIC DNA]</scope>
    <source>
        <tissue evidence="4">Young leaves</tissue>
    </source>
</reference>
<dbReference type="SUPFAM" id="SSF49899">
    <property type="entry name" value="Concanavalin A-like lectins/glucanases"/>
    <property type="match status" value="1"/>
</dbReference>
<gene>
    <name evidence="4" type="ORF">AABB24_039892</name>
</gene>
<evidence type="ECO:0000313" key="5">
    <source>
        <dbReference type="Proteomes" id="UP001627284"/>
    </source>
</evidence>
<dbReference type="PANTHER" id="PTHR31062">
    <property type="entry name" value="XYLOGLUCAN ENDOTRANSGLUCOSYLASE/HYDROLASE PROTEIN 8-RELATED"/>
    <property type="match status" value="1"/>
</dbReference>
<evidence type="ECO:0000256" key="1">
    <source>
        <dbReference type="ARBA" id="ARBA00022801"/>
    </source>
</evidence>
<accession>A0ABD2QSK4</accession>
<keyword evidence="1" id="KW-0378">Hydrolase</keyword>
<feature type="non-terminal residue" evidence="4">
    <location>
        <position position="1"/>
    </location>
</feature>
<dbReference type="InterPro" id="IPR000757">
    <property type="entry name" value="Beta-glucanase-like"/>
</dbReference>
<evidence type="ECO:0000256" key="2">
    <source>
        <dbReference type="ARBA" id="ARBA00023295"/>
    </source>
</evidence>
<keyword evidence="5" id="KW-1185">Reference proteome</keyword>
<evidence type="ECO:0000259" key="3">
    <source>
        <dbReference type="Pfam" id="PF00722"/>
    </source>
</evidence>
<feature type="domain" description="GH16" evidence="3">
    <location>
        <begin position="57"/>
        <end position="125"/>
    </location>
</feature>
<dbReference type="InterPro" id="IPR044791">
    <property type="entry name" value="Beta-glucanase/XTH"/>
</dbReference>
<comment type="caution">
    <text evidence="4">The sequence shown here is derived from an EMBL/GenBank/DDBJ whole genome shotgun (WGS) entry which is preliminary data.</text>
</comment>
<evidence type="ECO:0000313" key="4">
    <source>
        <dbReference type="EMBL" id="KAL3322510.1"/>
    </source>
</evidence>
<dbReference type="AlphaFoldDB" id="A0ABD2QSK4"/>
<dbReference type="Proteomes" id="UP001627284">
    <property type="component" value="Unassembled WGS sequence"/>
</dbReference>
<proteinExistence type="predicted"/>
<dbReference type="GO" id="GO:0016798">
    <property type="term" value="F:hydrolase activity, acting on glycosyl bonds"/>
    <property type="evidence" value="ECO:0007669"/>
    <property type="project" value="UniProtKB-KW"/>
</dbReference>
<dbReference type="EMBL" id="JBJKTR010000024">
    <property type="protein sequence ID" value="KAL3322510.1"/>
    <property type="molecule type" value="Genomic_DNA"/>
</dbReference>
<organism evidence="4 5">
    <name type="scientific">Solanum stoloniferum</name>
    <dbReference type="NCBI Taxonomy" id="62892"/>
    <lineage>
        <taxon>Eukaryota</taxon>
        <taxon>Viridiplantae</taxon>
        <taxon>Streptophyta</taxon>
        <taxon>Embryophyta</taxon>
        <taxon>Tracheophyta</taxon>
        <taxon>Spermatophyta</taxon>
        <taxon>Magnoliopsida</taxon>
        <taxon>eudicotyledons</taxon>
        <taxon>Gunneridae</taxon>
        <taxon>Pentapetalae</taxon>
        <taxon>asterids</taxon>
        <taxon>lamiids</taxon>
        <taxon>Solanales</taxon>
        <taxon>Solanaceae</taxon>
        <taxon>Solanoideae</taxon>
        <taxon>Solaneae</taxon>
        <taxon>Solanum</taxon>
    </lineage>
</organism>
<dbReference type="Gene3D" id="2.60.120.200">
    <property type="match status" value="1"/>
</dbReference>